<feature type="binding site" evidence="10">
    <location>
        <position position="192"/>
    </location>
    <ligand>
        <name>UDP-N-acetyl-alpha-D-glucosamine</name>
        <dbReference type="ChEBI" id="CHEBI:57705"/>
    </ligand>
</feature>
<comment type="similarity">
    <text evidence="10">Belongs to the glycosyltransferase 28 family. MurG subfamily.</text>
</comment>
<evidence type="ECO:0000256" key="9">
    <source>
        <dbReference type="ARBA" id="ARBA00023316"/>
    </source>
</evidence>
<evidence type="ECO:0000256" key="6">
    <source>
        <dbReference type="ARBA" id="ARBA00022984"/>
    </source>
</evidence>
<proteinExistence type="inferred from homology"/>
<evidence type="ECO:0000256" key="4">
    <source>
        <dbReference type="ARBA" id="ARBA00022679"/>
    </source>
</evidence>
<feature type="binding site" evidence="10">
    <location>
        <begin position="13"/>
        <end position="15"/>
    </location>
    <ligand>
        <name>UDP-N-acetyl-alpha-D-glucosamine</name>
        <dbReference type="ChEBI" id="CHEBI:57705"/>
    </ligand>
</feature>
<comment type="pathway">
    <text evidence="10">Cell wall biogenesis; peptidoglycan biosynthesis.</text>
</comment>
<evidence type="ECO:0000256" key="10">
    <source>
        <dbReference type="HAMAP-Rule" id="MF_00033"/>
    </source>
</evidence>
<dbReference type="PANTHER" id="PTHR21015">
    <property type="entry name" value="UDP-N-ACETYLGLUCOSAMINE--N-ACETYLMURAMYL-(PENTAPEPTIDE) PYROPHOSPHORYL-UNDECAPRENOL N-ACETYLGLUCOSAMINE TRANSFERASE 1"/>
    <property type="match status" value="1"/>
</dbReference>
<dbReference type="GO" id="GO:0051301">
    <property type="term" value="P:cell division"/>
    <property type="evidence" value="ECO:0007669"/>
    <property type="project" value="UniProtKB-KW"/>
</dbReference>
<dbReference type="GO" id="GO:0009252">
    <property type="term" value="P:peptidoglycan biosynthetic process"/>
    <property type="evidence" value="ECO:0007669"/>
    <property type="project" value="UniProtKB-UniRule"/>
</dbReference>
<keyword evidence="4 10" id="KW-0808">Transferase</keyword>
<dbReference type="InterPro" id="IPR006009">
    <property type="entry name" value="GlcNAc_MurG"/>
</dbReference>
<dbReference type="GO" id="GO:0071555">
    <property type="term" value="P:cell wall organization"/>
    <property type="evidence" value="ECO:0007669"/>
    <property type="project" value="UniProtKB-KW"/>
</dbReference>
<feature type="domain" description="Glycosyltransferase family 28 N-terminal" evidence="11">
    <location>
        <begin position="7"/>
        <end position="139"/>
    </location>
</feature>
<keyword evidence="9 10" id="KW-0961">Cell wall biogenesis/degradation</keyword>
<dbReference type="InterPro" id="IPR007235">
    <property type="entry name" value="Glyco_trans_28_C"/>
</dbReference>
<evidence type="ECO:0000256" key="8">
    <source>
        <dbReference type="ARBA" id="ARBA00023306"/>
    </source>
</evidence>
<evidence type="ECO:0000313" key="14">
    <source>
        <dbReference type="Proteomes" id="UP001238179"/>
    </source>
</evidence>
<reference evidence="14" key="1">
    <citation type="journal article" date="2023" name="Int. J. Syst. Evol. Microbiol.">
        <title>Mesoterricola silvestris gen. nov., sp. nov., Mesoterricola sediminis sp. nov., Geothrix oryzae sp. nov., Geothrix edaphica sp. nov., Geothrix rubra sp. nov., and Geothrix limicola sp. nov., six novel members of Acidobacteriota isolated from soils.</title>
        <authorList>
            <person name="Itoh H."/>
            <person name="Sugisawa Y."/>
            <person name="Mise K."/>
            <person name="Xu Z."/>
            <person name="Kuniyasu M."/>
            <person name="Ushijima N."/>
            <person name="Kawano K."/>
            <person name="Kobayashi E."/>
            <person name="Shiratori Y."/>
            <person name="Masuda Y."/>
            <person name="Senoo K."/>
        </authorList>
    </citation>
    <scope>NUCLEOTIDE SEQUENCE [LARGE SCALE GENOMIC DNA]</scope>
    <source>
        <strain evidence="14">W79</strain>
    </source>
</reference>
<keyword evidence="7 10" id="KW-0472">Membrane</keyword>
<accession>A0AA48GY13</accession>
<evidence type="ECO:0000256" key="5">
    <source>
        <dbReference type="ARBA" id="ARBA00022960"/>
    </source>
</evidence>
<dbReference type="HAMAP" id="MF_00033">
    <property type="entry name" value="MurG"/>
    <property type="match status" value="1"/>
</dbReference>
<dbReference type="InterPro" id="IPR004276">
    <property type="entry name" value="GlycoTrans_28_N"/>
</dbReference>
<feature type="binding site" evidence="10">
    <location>
        <position position="126"/>
    </location>
    <ligand>
        <name>UDP-N-acetyl-alpha-D-glucosamine</name>
        <dbReference type="ChEBI" id="CHEBI:57705"/>
    </ligand>
</feature>
<keyword evidence="6 10" id="KW-0573">Peptidoglycan synthesis</keyword>
<dbReference type="GO" id="GO:0008360">
    <property type="term" value="P:regulation of cell shape"/>
    <property type="evidence" value="ECO:0007669"/>
    <property type="project" value="UniProtKB-KW"/>
</dbReference>
<dbReference type="GO" id="GO:0050511">
    <property type="term" value="F:undecaprenyldiphospho-muramoylpentapeptide beta-N-acetylglucosaminyltransferase activity"/>
    <property type="evidence" value="ECO:0007669"/>
    <property type="project" value="UniProtKB-UniRule"/>
</dbReference>
<sequence>MYAESLVFTGGGTGGHFFPAVALAEGARARWDRPITFVGATRGIEARLLPPGPWPYELLDVEGFVGRSPLRTARAAWKLFRAWRILVNTWRTYRPWAVVGTGGYGAGPALLAARSLGIPYFLHESNASPGLLVKRLATGAEGVWCGMAEASAGLPGARCVLAGTPVREAFLRDFQPLSAQRPPYRLLVLGGSGGARALNEAVFQAAPGLLERFPQWDLLHQTGAGPFAELSARDRHPRHRLAPFLEFMDRQLESASLVVTRAGASTCAELQAAGRPAVIVPMPGSAGDHQVANARAMEAAGRARVVLQGEGMHLALAEEAARLMGDHARLAGLARGEPNRATDICLDDLASRMQNRLH</sequence>
<evidence type="ECO:0000259" key="12">
    <source>
        <dbReference type="Pfam" id="PF04101"/>
    </source>
</evidence>
<dbReference type="SUPFAM" id="SSF53756">
    <property type="entry name" value="UDP-Glycosyltransferase/glycogen phosphorylase"/>
    <property type="match status" value="1"/>
</dbReference>
<comment type="subcellular location">
    <subcellularLocation>
        <location evidence="10">Cell membrane</location>
        <topology evidence="10">Peripheral membrane protein</topology>
        <orientation evidence="10">Cytoplasmic side</orientation>
    </subcellularLocation>
</comment>
<comment type="caution">
    <text evidence="10">Lacks conserved residue(s) required for the propagation of feature annotation.</text>
</comment>
<evidence type="ECO:0000259" key="11">
    <source>
        <dbReference type="Pfam" id="PF03033"/>
    </source>
</evidence>
<keyword evidence="3 10" id="KW-0328">Glycosyltransferase</keyword>
<dbReference type="GO" id="GO:0005975">
    <property type="term" value="P:carbohydrate metabolic process"/>
    <property type="evidence" value="ECO:0007669"/>
    <property type="project" value="InterPro"/>
</dbReference>
<gene>
    <name evidence="10 13" type="primary">murG</name>
    <name evidence="13" type="ORF">METEAL_16220</name>
</gene>
<feature type="binding site" evidence="10">
    <location>
        <position position="167"/>
    </location>
    <ligand>
        <name>UDP-N-acetyl-alpha-D-glucosamine</name>
        <dbReference type="ChEBI" id="CHEBI:57705"/>
    </ligand>
</feature>
<evidence type="ECO:0000256" key="3">
    <source>
        <dbReference type="ARBA" id="ARBA00022676"/>
    </source>
</evidence>
<dbReference type="EC" id="2.4.1.227" evidence="10"/>
<dbReference type="GO" id="GO:0005886">
    <property type="term" value="C:plasma membrane"/>
    <property type="evidence" value="ECO:0007669"/>
    <property type="project" value="UniProtKB-SubCell"/>
</dbReference>
<keyword evidence="1 10" id="KW-1003">Cell membrane</keyword>
<comment type="catalytic activity">
    <reaction evidence="10">
        <text>di-trans,octa-cis-undecaprenyl diphospho-N-acetyl-alpha-D-muramoyl-L-alanyl-D-glutamyl-meso-2,6-diaminopimeloyl-D-alanyl-D-alanine + UDP-N-acetyl-alpha-D-glucosamine = di-trans,octa-cis-undecaprenyl diphospho-[N-acetyl-alpha-D-glucosaminyl-(1-&gt;4)]-N-acetyl-alpha-D-muramoyl-L-alanyl-D-glutamyl-meso-2,6-diaminopimeloyl-D-alanyl-D-alanine + UDP + H(+)</text>
        <dbReference type="Rhea" id="RHEA:31227"/>
        <dbReference type="ChEBI" id="CHEBI:15378"/>
        <dbReference type="ChEBI" id="CHEBI:57705"/>
        <dbReference type="ChEBI" id="CHEBI:58223"/>
        <dbReference type="ChEBI" id="CHEBI:61387"/>
        <dbReference type="ChEBI" id="CHEBI:61388"/>
        <dbReference type="EC" id="2.4.1.227"/>
    </reaction>
</comment>
<keyword evidence="2 10" id="KW-0132">Cell division</keyword>
<keyword evidence="5 10" id="KW-0133">Cell shape</keyword>
<evidence type="ECO:0000256" key="7">
    <source>
        <dbReference type="ARBA" id="ARBA00023136"/>
    </source>
</evidence>
<keyword evidence="14" id="KW-1185">Reference proteome</keyword>
<dbReference type="CDD" id="cd03785">
    <property type="entry name" value="GT28_MurG"/>
    <property type="match status" value="1"/>
</dbReference>
<feature type="domain" description="Glycosyl transferase family 28 C-terminal" evidence="12">
    <location>
        <begin position="186"/>
        <end position="328"/>
    </location>
</feature>
<dbReference type="Pfam" id="PF04101">
    <property type="entry name" value="Glyco_tran_28_C"/>
    <property type="match status" value="1"/>
</dbReference>
<dbReference type="KEGG" id="msil:METEAL_16220"/>
<protein>
    <recommendedName>
        <fullName evidence="10">UDP-N-acetylglucosamine--N-acetylmuramyl-(pentapeptide) pyrophosphoryl-undecaprenol N-acetylglucosamine transferase</fullName>
        <ecNumber evidence="10">2.4.1.227</ecNumber>
    </recommendedName>
    <alternativeName>
        <fullName evidence="10">Undecaprenyl-PP-MurNAc-pentapeptide-UDPGlcNAc GlcNAc transferase</fullName>
    </alternativeName>
</protein>
<evidence type="ECO:0000313" key="13">
    <source>
        <dbReference type="EMBL" id="BDU72448.1"/>
    </source>
</evidence>
<comment type="function">
    <text evidence="10">Cell wall formation. Catalyzes the transfer of a GlcNAc subunit on undecaprenyl-pyrophosphoryl-MurNAc-pentapeptide (lipid intermediate I) to form undecaprenyl-pyrophosphoryl-MurNAc-(pentapeptide)GlcNAc (lipid intermediate II).</text>
</comment>
<dbReference type="Proteomes" id="UP001238179">
    <property type="component" value="Chromosome"/>
</dbReference>
<dbReference type="Gene3D" id="3.40.50.2000">
    <property type="entry name" value="Glycogen Phosphorylase B"/>
    <property type="match status" value="2"/>
</dbReference>
<evidence type="ECO:0000256" key="2">
    <source>
        <dbReference type="ARBA" id="ARBA00022618"/>
    </source>
</evidence>
<keyword evidence="8 10" id="KW-0131">Cell cycle</keyword>
<dbReference type="EMBL" id="AP027080">
    <property type="protein sequence ID" value="BDU72448.1"/>
    <property type="molecule type" value="Genomic_DNA"/>
</dbReference>
<name>A0AA48GY13_9BACT</name>
<dbReference type="AlphaFoldDB" id="A0AA48GY13"/>
<organism evidence="13 14">
    <name type="scientific">Mesoterricola silvestris</name>
    <dbReference type="NCBI Taxonomy" id="2927979"/>
    <lineage>
        <taxon>Bacteria</taxon>
        <taxon>Pseudomonadati</taxon>
        <taxon>Acidobacteriota</taxon>
        <taxon>Holophagae</taxon>
        <taxon>Holophagales</taxon>
        <taxon>Holophagaceae</taxon>
        <taxon>Mesoterricola</taxon>
    </lineage>
</organism>
<dbReference type="PANTHER" id="PTHR21015:SF22">
    <property type="entry name" value="GLYCOSYLTRANSFERASE"/>
    <property type="match status" value="1"/>
</dbReference>
<evidence type="ECO:0000256" key="1">
    <source>
        <dbReference type="ARBA" id="ARBA00022475"/>
    </source>
</evidence>
<dbReference type="Pfam" id="PF03033">
    <property type="entry name" value="Glyco_transf_28"/>
    <property type="match status" value="1"/>
</dbReference>
<feature type="binding site" evidence="10">
    <location>
        <position position="290"/>
    </location>
    <ligand>
        <name>UDP-N-acetyl-alpha-D-glucosamine</name>
        <dbReference type="ChEBI" id="CHEBI:57705"/>
    </ligand>
</feature>